<feature type="coiled-coil region" evidence="1">
    <location>
        <begin position="447"/>
        <end position="474"/>
    </location>
</feature>
<evidence type="ECO:0000313" key="4">
    <source>
        <dbReference type="Proteomes" id="UP000279799"/>
    </source>
</evidence>
<dbReference type="SUPFAM" id="SSF53300">
    <property type="entry name" value="vWA-like"/>
    <property type="match status" value="1"/>
</dbReference>
<proteinExistence type="predicted"/>
<keyword evidence="2" id="KW-1133">Transmembrane helix</keyword>
<accession>A0A448TSR9</accession>
<dbReference type="KEGG" id="adp:NCTC12871_00279"/>
<sequence length="824" mass="94785">MDARILEKQAQSLLSKKISEFYRDESGIYGIITALLSAVILGYATFVVDGTGILFDKVRFTQGLQQAGLFLTAEDNRFRENQNIIGVNSQPKLQQVSDDIPPMPEPFTQEFPIFRNDKYVGEDGYDDNGWPVWLCPVNSSYEDCKQNYYQIDDPSSKQKNSWKSFQKYYQRYYAKQLRPYLAAKNKYDEKVKAHEQAIQARKSYPAFQEHAKKVGIPLEGCSENDVDSTNYKKCDLAFRQYGRNIQMITSIVRSYYLPTSYKHYMANGNLKNNYNIKDEFYYHCDHTLKNGVITNDIACVVDGGFERPSWLYWGDTFKKNHRLSFNRTQKVSVDNTVYIGKSRANIPVDIVFVNDFSGSMNNSICRNKKGCNSKDPKNIKITILRNVIEQISSEILKSPTDPRAPKNYNRIGFVDFAYGAQLLKDPERCALPYQYDQGNLLESNVLIKGSKKECDRLDADIKKLKSNIEDIKGILEDGKYKPSNLQKYEDYLYKNEEILKERQDKKRQSCVYKDIYGQKLNYFSTLKMIDKLNGQPFLDNSENKVFSFRKDERCLGQYDGKDLIKYQPNTTQAWFYANPNDLKNLNRQFASIKPKGYTLASSGLIIGANLLMNQNPETKPENIQSNTKRFIVVLSDGNDEYSNKYDDNSDPYEKSFIQGGGQASTQYNPSEVHFAQDTGDVQDRGSYITRTLMDPTRYLNLGLRPYDEHLKKIKDEDKDGKVVIRSGIEGICTRIRNKLNTYLGDTSKYGNYPAQISFIAIGYDPSKSDNLDQQEQYEAWIKCVGKTNYYVAQDKDELINAIRSATGLNEEVGKITDKRPVFDD</sequence>
<protein>
    <submittedName>
        <fullName evidence="3">Tight adherence protein G</fullName>
    </submittedName>
</protein>
<reference evidence="3 4" key="1">
    <citation type="submission" date="2018-12" db="EMBL/GenBank/DDBJ databases">
        <authorList>
            <consortium name="Pathogen Informatics"/>
        </authorList>
    </citation>
    <scope>NUCLEOTIDE SEQUENCE [LARGE SCALE GENOMIC DNA]</scope>
    <source>
        <strain evidence="3 4">NCTC12871</strain>
    </source>
</reference>
<dbReference type="RefSeq" id="WP_126598299.1">
    <property type="nucleotide sequence ID" value="NZ_LR134510.1"/>
</dbReference>
<dbReference type="EMBL" id="LR134510">
    <property type="protein sequence ID" value="VEJ08861.1"/>
    <property type="molecule type" value="Genomic_DNA"/>
</dbReference>
<dbReference type="AlphaFoldDB" id="A0A448TSR9"/>
<keyword evidence="1" id="KW-0175">Coiled coil</keyword>
<organism evidence="3 4">
    <name type="scientific">Actinobacillus delphinicola</name>
    <dbReference type="NCBI Taxonomy" id="51161"/>
    <lineage>
        <taxon>Bacteria</taxon>
        <taxon>Pseudomonadati</taxon>
        <taxon>Pseudomonadota</taxon>
        <taxon>Gammaproteobacteria</taxon>
        <taxon>Pasteurellales</taxon>
        <taxon>Pasteurellaceae</taxon>
        <taxon>Actinobacillus</taxon>
    </lineage>
</organism>
<name>A0A448TSR9_9PAST</name>
<evidence type="ECO:0000256" key="1">
    <source>
        <dbReference type="SAM" id="Coils"/>
    </source>
</evidence>
<evidence type="ECO:0000313" key="3">
    <source>
        <dbReference type="EMBL" id="VEJ08861.1"/>
    </source>
</evidence>
<dbReference type="OrthoDB" id="5670502at2"/>
<dbReference type="InterPro" id="IPR036465">
    <property type="entry name" value="vWFA_dom_sf"/>
</dbReference>
<dbReference type="Proteomes" id="UP000279799">
    <property type="component" value="Chromosome"/>
</dbReference>
<keyword evidence="2" id="KW-0812">Transmembrane</keyword>
<keyword evidence="4" id="KW-1185">Reference proteome</keyword>
<dbReference type="Gene3D" id="3.40.50.410">
    <property type="entry name" value="von Willebrand factor, type A domain"/>
    <property type="match status" value="1"/>
</dbReference>
<feature type="transmembrane region" description="Helical" evidence="2">
    <location>
        <begin position="26"/>
        <end position="48"/>
    </location>
</feature>
<evidence type="ECO:0000256" key="2">
    <source>
        <dbReference type="SAM" id="Phobius"/>
    </source>
</evidence>
<gene>
    <name evidence="3" type="ORF">NCTC12871_00279</name>
</gene>
<keyword evidence="2" id="KW-0472">Membrane</keyword>